<reference evidence="1 2" key="1">
    <citation type="journal article" date="2020" name="Nature">
        <title>Six reference-quality genomes reveal evolution of bat adaptations.</title>
        <authorList>
            <person name="Jebb D."/>
            <person name="Huang Z."/>
            <person name="Pippel M."/>
            <person name="Hughes G.M."/>
            <person name="Lavrichenko K."/>
            <person name="Devanna P."/>
            <person name="Winkler S."/>
            <person name="Jermiin L.S."/>
            <person name="Skirmuntt E.C."/>
            <person name="Katzourakis A."/>
            <person name="Burkitt-Gray L."/>
            <person name="Ray D.A."/>
            <person name="Sullivan K.A.M."/>
            <person name="Roscito J.G."/>
            <person name="Kirilenko B.M."/>
            <person name="Davalos L.M."/>
            <person name="Corthals A.P."/>
            <person name="Power M.L."/>
            <person name="Jones G."/>
            <person name="Ransome R.D."/>
            <person name="Dechmann D.K.N."/>
            <person name="Locatelli A.G."/>
            <person name="Puechmaille S.J."/>
            <person name="Fedrigo O."/>
            <person name="Jarvis E.D."/>
            <person name="Hiller M."/>
            <person name="Vernes S.C."/>
            <person name="Myers E.W."/>
            <person name="Teeling E.C."/>
        </authorList>
    </citation>
    <scope>NUCLEOTIDE SEQUENCE [LARGE SCALE GENOMIC DNA]</scope>
    <source>
        <strain evidence="1">MRouAeg1</strain>
        <tissue evidence="1">Muscle</tissue>
    </source>
</reference>
<proteinExistence type="predicted"/>
<sequence length="132" mass="14885">MSLMFSDRFPGTLIRDPPHNLLTAGSHCKMSKQPCRLPAPLKHNSTQEGYQEKSYLAAPRMGTGKGDDLEWFSESAEHENHLRIAFINFWEPFLGRSSAFDSTGLDMEPQECSFLEVLQVVPEFSDSETTMA</sequence>
<organism evidence="1 2">
    <name type="scientific">Rousettus aegyptiacus</name>
    <name type="common">Egyptian fruit bat</name>
    <name type="synonym">Pteropus aegyptiacus</name>
    <dbReference type="NCBI Taxonomy" id="9407"/>
    <lineage>
        <taxon>Eukaryota</taxon>
        <taxon>Metazoa</taxon>
        <taxon>Chordata</taxon>
        <taxon>Craniata</taxon>
        <taxon>Vertebrata</taxon>
        <taxon>Euteleostomi</taxon>
        <taxon>Mammalia</taxon>
        <taxon>Eutheria</taxon>
        <taxon>Laurasiatheria</taxon>
        <taxon>Chiroptera</taxon>
        <taxon>Yinpterochiroptera</taxon>
        <taxon>Pteropodoidea</taxon>
        <taxon>Pteropodidae</taxon>
        <taxon>Rousettinae</taxon>
        <taxon>Rousettus</taxon>
    </lineage>
</organism>
<accession>A0A7J8E8M3</accession>
<dbReference type="AlphaFoldDB" id="A0A7J8E8M3"/>
<dbReference type="EMBL" id="JACASE010000010">
    <property type="protein sequence ID" value="KAF6431743.1"/>
    <property type="molecule type" value="Genomic_DNA"/>
</dbReference>
<name>A0A7J8E8M3_ROUAE</name>
<evidence type="ECO:0000313" key="1">
    <source>
        <dbReference type="EMBL" id="KAF6431743.1"/>
    </source>
</evidence>
<comment type="caution">
    <text evidence="1">The sequence shown here is derived from an EMBL/GenBank/DDBJ whole genome shotgun (WGS) entry which is preliminary data.</text>
</comment>
<gene>
    <name evidence="1" type="ORF">HJG63_008220</name>
</gene>
<protein>
    <submittedName>
        <fullName evidence="1">Uncharacterized protein</fullName>
    </submittedName>
</protein>
<dbReference type="Proteomes" id="UP000593571">
    <property type="component" value="Unassembled WGS sequence"/>
</dbReference>
<keyword evidence="2" id="KW-1185">Reference proteome</keyword>
<evidence type="ECO:0000313" key="2">
    <source>
        <dbReference type="Proteomes" id="UP000593571"/>
    </source>
</evidence>